<evidence type="ECO:0000256" key="4">
    <source>
        <dbReference type="ARBA" id="ARBA00022989"/>
    </source>
</evidence>
<feature type="transmembrane region" description="Helical" evidence="6">
    <location>
        <begin position="237"/>
        <end position="258"/>
    </location>
</feature>
<comment type="caution">
    <text evidence="7">The sequence shown here is derived from an EMBL/GenBank/DDBJ whole genome shotgun (WGS) entry which is preliminary data.</text>
</comment>
<name>A0A917VZG4_9ACTN</name>
<comment type="subcellular location">
    <subcellularLocation>
        <location evidence="1">Membrane</location>
        <topology evidence="1">Multi-pass membrane protein</topology>
    </subcellularLocation>
</comment>
<gene>
    <name evidence="7" type="ORF">GCM10011575_03770</name>
</gene>
<evidence type="ECO:0008006" key="9">
    <source>
        <dbReference type="Google" id="ProtNLM"/>
    </source>
</evidence>
<feature type="transmembrane region" description="Helical" evidence="6">
    <location>
        <begin position="12"/>
        <end position="33"/>
    </location>
</feature>
<keyword evidence="5 6" id="KW-0472">Membrane</keyword>
<reference evidence="7" key="2">
    <citation type="submission" date="2020-09" db="EMBL/GenBank/DDBJ databases">
        <authorList>
            <person name="Sun Q."/>
            <person name="Zhou Y."/>
        </authorList>
    </citation>
    <scope>NUCLEOTIDE SEQUENCE</scope>
    <source>
        <strain evidence="7">CGMCC 4.7306</strain>
    </source>
</reference>
<sequence>MIFTSLPPARSPLATLNPLVGLVVVGIVAVVTIVSFDPWAVLIILIAELPLLALARIGGRGWLLRVWPLAAGLAGIMIANLIFTDDHPGRSLLSIGPLVITTGSLGAAGIVALRLLVLAIPGIVLFARLDPTALADALIIHWHAGPRIAVGSLAAMRMAPLVVGDLRQSYAARRTRGLISRNPLAAAPVIFGSLTTVLVTTVRRATRLSVAMDSRGFDSGLPRTLARESAWRRRDTLVIIFYALAGLAAIALTVLSQLT</sequence>
<feature type="transmembrane region" description="Helical" evidence="6">
    <location>
        <begin position="62"/>
        <end position="83"/>
    </location>
</feature>
<evidence type="ECO:0000256" key="2">
    <source>
        <dbReference type="ARBA" id="ARBA00022475"/>
    </source>
</evidence>
<dbReference type="GO" id="GO:0005886">
    <property type="term" value="C:plasma membrane"/>
    <property type="evidence" value="ECO:0007669"/>
    <property type="project" value="UniProtKB-ARBA"/>
</dbReference>
<dbReference type="AlphaFoldDB" id="A0A917VZG4"/>
<evidence type="ECO:0000256" key="1">
    <source>
        <dbReference type="ARBA" id="ARBA00004141"/>
    </source>
</evidence>
<evidence type="ECO:0000256" key="3">
    <source>
        <dbReference type="ARBA" id="ARBA00022692"/>
    </source>
</evidence>
<feature type="transmembrane region" description="Helical" evidence="6">
    <location>
        <begin position="39"/>
        <end position="55"/>
    </location>
</feature>
<keyword evidence="4 6" id="KW-1133">Transmembrane helix</keyword>
<dbReference type="PANTHER" id="PTHR34857">
    <property type="entry name" value="SLL0384 PROTEIN"/>
    <property type="match status" value="1"/>
</dbReference>
<organism evidence="7 8">
    <name type="scientific">Microlunatus endophyticus</name>
    <dbReference type="NCBI Taxonomy" id="1716077"/>
    <lineage>
        <taxon>Bacteria</taxon>
        <taxon>Bacillati</taxon>
        <taxon>Actinomycetota</taxon>
        <taxon>Actinomycetes</taxon>
        <taxon>Propionibacteriales</taxon>
        <taxon>Propionibacteriaceae</taxon>
        <taxon>Microlunatus</taxon>
    </lineage>
</organism>
<dbReference type="RefSeq" id="WP_188893467.1">
    <property type="nucleotide sequence ID" value="NZ_BMMZ01000001.1"/>
</dbReference>
<keyword evidence="2" id="KW-1003">Cell membrane</keyword>
<dbReference type="EMBL" id="BMMZ01000001">
    <property type="protein sequence ID" value="GGL48949.1"/>
    <property type="molecule type" value="Genomic_DNA"/>
</dbReference>
<feature type="transmembrane region" description="Helical" evidence="6">
    <location>
        <begin position="103"/>
        <end position="127"/>
    </location>
</feature>
<dbReference type="PANTHER" id="PTHR34857:SF2">
    <property type="entry name" value="SLL0384 PROTEIN"/>
    <property type="match status" value="1"/>
</dbReference>
<dbReference type="Pfam" id="PF02361">
    <property type="entry name" value="CbiQ"/>
    <property type="match status" value="1"/>
</dbReference>
<protein>
    <recommendedName>
        <fullName evidence="9">Energy-coupling factor transport system permease protein</fullName>
    </recommendedName>
</protein>
<keyword evidence="3 6" id="KW-0812">Transmembrane</keyword>
<keyword evidence="8" id="KW-1185">Reference proteome</keyword>
<accession>A0A917VZG4</accession>
<dbReference type="InterPro" id="IPR051611">
    <property type="entry name" value="ECF_transporter_component"/>
</dbReference>
<dbReference type="Proteomes" id="UP000613840">
    <property type="component" value="Unassembled WGS sequence"/>
</dbReference>
<evidence type="ECO:0000313" key="7">
    <source>
        <dbReference type="EMBL" id="GGL48949.1"/>
    </source>
</evidence>
<evidence type="ECO:0000256" key="6">
    <source>
        <dbReference type="SAM" id="Phobius"/>
    </source>
</evidence>
<evidence type="ECO:0000256" key="5">
    <source>
        <dbReference type="ARBA" id="ARBA00023136"/>
    </source>
</evidence>
<reference evidence="7" key="1">
    <citation type="journal article" date="2014" name="Int. J. Syst. Evol. Microbiol.">
        <title>Complete genome sequence of Corynebacterium casei LMG S-19264T (=DSM 44701T), isolated from a smear-ripened cheese.</title>
        <authorList>
            <consortium name="US DOE Joint Genome Institute (JGI-PGF)"/>
            <person name="Walter F."/>
            <person name="Albersmeier A."/>
            <person name="Kalinowski J."/>
            <person name="Ruckert C."/>
        </authorList>
    </citation>
    <scope>NUCLEOTIDE SEQUENCE</scope>
    <source>
        <strain evidence="7">CGMCC 4.7306</strain>
    </source>
</reference>
<proteinExistence type="predicted"/>
<dbReference type="CDD" id="cd16914">
    <property type="entry name" value="EcfT"/>
    <property type="match status" value="1"/>
</dbReference>
<evidence type="ECO:0000313" key="8">
    <source>
        <dbReference type="Proteomes" id="UP000613840"/>
    </source>
</evidence>
<dbReference type="InterPro" id="IPR003339">
    <property type="entry name" value="ABC/ECF_trnsptr_transmembrane"/>
</dbReference>